<dbReference type="OrthoDB" id="9789406at2"/>
<reference evidence="6 7" key="1">
    <citation type="submission" date="2018-08" db="EMBL/GenBank/DDBJ databases">
        <title>Chitinophagaceae sp. K23C18032701, a novel bacterium isolated from forest soil.</title>
        <authorList>
            <person name="Wang C."/>
        </authorList>
    </citation>
    <scope>NUCLEOTIDE SEQUENCE [LARGE SCALE GENOMIC DNA]</scope>
    <source>
        <strain evidence="6 7">K23C18032701</strain>
    </source>
</reference>
<proteinExistence type="inferred from homology"/>
<comment type="similarity">
    <text evidence="1 4">Belongs to the glutathione peroxidase family.</text>
</comment>
<keyword evidence="3 4" id="KW-0560">Oxidoreductase</keyword>
<keyword evidence="2 4" id="KW-0575">Peroxidase</keyword>
<dbReference type="PROSITE" id="PS51355">
    <property type="entry name" value="GLUTATHIONE_PEROXID_3"/>
    <property type="match status" value="1"/>
</dbReference>
<evidence type="ECO:0000313" key="6">
    <source>
        <dbReference type="EMBL" id="RFM30403.1"/>
    </source>
</evidence>
<dbReference type="PANTHER" id="PTHR11592">
    <property type="entry name" value="GLUTATHIONE PEROXIDASE"/>
    <property type="match status" value="1"/>
</dbReference>
<dbReference type="EMBL" id="QTJU01000001">
    <property type="protein sequence ID" value="RFM30403.1"/>
    <property type="molecule type" value="Genomic_DNA"/>
</dbReference>
<comment type="caution">
    <text evidence="6">The sequence shown here is derived from an EMBL/GenBank/DDBJ whole genome shotgun (WGS) entry which is preliminary data.</text>
</comment>
<dbReference type="Proteomes" id="UP000261284">
    <property type="component" value="Unassembled WGS sequence"/>
</dbReference>
<protein>
    <recommendedName>
        <fullName evidence="4">Glutathione peroxidase</fullName>
    </recommendedName>
</protein>
<dbReference type="Gene3D" id="3.40.30.10">
    <property type="entry name" value="Glutaredoxin"/>
    <property type="match status" value="1"/>
</dbReference>
<evidence type="ECO:0000256" key="3">
    <source>
        <dbReference type="ARBA" id="ARBA00023002"/>
    </source>
</evidence>
<organism evidence="6 7">
    <name type="scientific">Deminuibacter soli</name>
    <dbReference type="NCBI Taxonomy" id="2291815"/>
    <lineage>
        <taxon>Bacteria</taxon>
        <taxon>Pseudomonadati</taxon>
        <taxon>Bacteroidota</taxon>
        <taxon>Chitinophagia</taxon>
        <taxon>Chitinophagales</taxon>
        <taxon>Chitinophagaceae</taxon>
        <taxon>Deminuibacter</taxon>
    </lineage>
</organism>
<gene>
    <name evidence="6" type="ORF">DXN05_05460</name>
</gene>
<dbReference type="AlphaFoldDB" id="A0A3E1NR55"/>
<evidence type="ECO:0000256" key="1">
    <source>
        <dbReference type="ARBA" id="ARBA00006926"/>
    </source>
</evidence>
<dbReference type="GO" id="GO:0006979">
    <property type="term" value="P:response to oxidative stress"/>
    <property type="evidence" value="ECO:0007669"/>
    <property type="project" value="InterPro"/>
</dbReference>
<dbReference type="CDD" id="cd00340">
    <property type="entry name" value="GSH_Peroxidase"/>
    <property type="match status" value="1"/>
</dbReference>
<dbReference type="InterPro" id="IPR013766">
    <property type="entry name" value="Thioredoxin_domain"/>
</dbReference>
<dbReference type="SUPFAM" id="SSF52833">
    <property type="entry name" value="Thioredoxin-like"/>
    <property type="match status" value="1"/>
</dbReference>
<name>A0A3E1NR55_9BACT</name>
<evidence type="ECO:0000256" key="4">
    <source>
        <dbReference type="RuleBase" id="RU000499"/>
    </source>
</evidence>
<dbReference type="InterPro" id="IPR000889">
    <property type="entry name" value="Glutathione_peroxidase"/>
</dbReference>
<keyword evidence="7" id="KW-1185">Reference proteome</keyword>
<dbReference type="PRINTS" id="PR01011">
    <property type="entry name" value="GLUTPROXDASE"/>
</dbReference>
<sequence length="196" mass="21985">MTGKQSFMRKAYPVIMKLTRFFGVNNKAFSNKRSVKPAVPFYTLQANANTGKPISFADFQHKKVLLVNTASDCGYTGQYAELQQLHEQFPDLAILAFPANDFKEQEKADDQSIAAFCQVNYGVSFPLMQKTSVVKGTQQNPVFSWLSDAAKNGWNDQQPQWNFSKYLVNGKGELMNYFGPAISPVSDTFITALKQL</sequence>
<dbReference type="Pfam" id="PF00255">
    <property type="entry name" value="GSHPx"/>
    <property type="match status" value="1"/>
</dbReference>
<dbReference type="PANTHER" id="PTHR11592:SF78">
    <property type="entry name" value="GLUTATHIONE PEROXIDASE"/>
    <property type="match status" value="1"/>
</dbReference>
<evidence type="ECO:0000256" key="2">
    <source>
        <dbReference type="ARBA" id="ARBA00022559"/>
    </source>
</evidence>
<dbReference type="GO" id="GO:0004601">
    <property type="term" value="F:peroxidase activity"/>
    <property type="evidence" value="ECO:0007669"/>
    <property type="project" value="UniProtKB-KW"/>
</dbReference>
<dbReference type="InterPro" id="IPR036249">
    <property type="entry name" value="Thioredoxin-like_sf"/>
</dbReference>
<evidence type="ECO:0000259" key="5">
    <source>
        <dbReference type="PROSITE" id="PS51352"/>
    </source>
</evidence>
<accession>A0A3E1NR55</accession>
<dbReference type="PROSITE" id="PS51352">
    <property type="entry name" value="THIOREDOXIN_2"/>
    <property type="match status" value="1"/>
</dbReference>
<evidence type="ECO:0000313" key="7">
    <source>
        <dbReference type="Proteomes" id="UP000261284"/>
    </source>
</evidence>
<feature type="domain" description="Thioredoxin" evidence="5">
    <location>
        <begin position="33"/>
        <end position="196"/>
    </location>
</feature>